<dbReference type="InterPro" id="IPR014747">
    <property type="entry name" value="Bac_photo_RC_H_C"/>
</dbReference>
<evidence type="ECO:0008006" key="6">
    <source>
        <dbReference type="Google" id="ProtNLM"/>
    </source>
</evidence>
<feature type="domain" description="PRC-barrel" evidence="2">
    <location>
        <begin position="6"/>
        <end position="71"/>
    </location>
</feature>
<dbReference type="PANTHER" id="PTHR38463">
    <property type="entry name" value="STRESS RESPONSE PROTEIN YSNF"/>
    <property type="match status" value="1"/>
</dbReference>
<feature type="region of interest" description="Disordered" evidence="1">
    <location>
        <begin position="319"/>
        <end position="367"/>
    </location>
</feature>
<accession>A0ABQ1PC36</accession>
<evidence type="ECO:0000313" key="4">
    <source>
        <dbReference type="EMBL" id="GGC94288.1"/>
    </source>
</evidence>
<evidence type="ECO:0000259" key="2">
    <source>
        <dbReference type="Pfam" id="PF05239"/>
    </source>
</evidence>
<protein>
    <recommendedName>
        <fullName evidence="6">Photosystem reaction center subunit H</fullName>
    </recommendedName>
</protein>
<dbReference type="PANTHER" id="PTHR38463:SF1">
    <property type="entry name" value="STRESS RESPONSE PROTEIN YSNF"/>
    <property type="match status" value="1"/>
</dbReference>
<name>A0ABQ1PC36_9MICC</name>
<dbReference type="Proteomes" id="UP000597761">
    <property type="component" value="Unassembled WGS sequence"/>
</dbReference>
<proteinExistence type="predicted"/>
<feature type="region of interest" description="Disordered" evidence="1">
    <location>
        <begin position="106"/>
        <end position="212"/>
    </location>
</feature>
<dbReference type="InterPro" id="IPR019060">
    <property type="entry name" value="DUF2382"/>
</dbReference>
<comment type="caution">
    <text evidence="4">The sequence shown here is derived from an EMBL/GenBank/DDBJ whole genome shotgun (WGS) entry which is preliminary data.</text>
</comment>
<dbReference type="EMBL" id="BMJI01000014">
    <property type="protein sequence ID" value="GGC94288.1"/>
    <property type="molecule type" value="Genomic_DNA"/>
</dbReference>
<feature type="domain" description="DUF2382" evidence="3">
    <location>
        <begin position="234"/>
        <end position="343"/>
    </location>
</feature>
<keyword evidence="5" id="KW-1185">Reference proteome</keyword>
<evidence type="ECO:0000313" key="5">
    <source>
        <dbReference type="Proteomes" id="UP000597761"/>
    </source>
</evidence>
<feature type="compositionally biased region" description="Low complexity" evidence="1">
    <location>
        <begin position="203"/>
        <end position="212"/>
    </location>
</feature>
<dbReference type="Pfam" id="PF05239">
    <property type="entry name" value="PRC"/>
    <property type="match status" value="1"/>
</dbReference>
<organism evidence="4 5">
    <name type="scientific">Tersicoccus solisilvae</name>
    <dbReference type="NCBI Taxonomy" id="1882339"/>
    <lineage>
        <taxon>Bacteria</taxon>
        <taxon>Bacillati</taxon>
        <taxon>Actinomycetota</taxon>
        <taxon>Actinomycetes</taxon>
        <taxon>Micrococcales</taxon>
        <taxon>Micrococcaceae</taxon>
        <taxon>Tersicoccus</taxon>
    </lineage>
</organism>
<dbReference type="InterPro" id="IPR027275">
    <property type="entry name" value="PRC-brl_dom"/>
</dbReference>
<dbReference type="InterPro" id="IPR011033">
    <property type="entry name" value="PRC_barrel-like_sf"/>
</dbReference>
<dbReference type="RefSeq" id="WP_188668430.1">
    <property type="nucleotide sequence ID" value="NZ_BMJI01000014.1"/>
</dbReference>
<evidence type="ECO:0000259" key="3">
    <source>
        <dbReference type="Pfam" id="PF09557"/>
    </source>
</evidence>
<dbReference type="SUPFAM" id="SSF50346">
    <property type="entry name" value="PRC-barrel domain"/>
    <property type="match status" value="1"/>
</dbReference>
<evidence type="ECO:0000256" key="1">
    <source>
        <dbReference type="SAM" id="MobiDB-lite"/>
    </source>
</evidence>
<dbReference type="NCBIfam" id="TIGR02271">
    <property type="entry name" value="YsnF/AvaK domain"/>
    <property type="match status" value="1"/>
</dbReference>
<dbReference type="InterPro" id="IPR052967">
    <property type="entry name" value="Stress_Response_Assoc"/>
</dbReference>
<reference evidence="5" key="1">
    <citation type="journal article" date="2019" name="Int. J. Syst. Evol. Microbiol.">
        <title>The Global Catalogue of Microorganisms (GCM) 10K type strain sequencing project: providing services to taxonomists for standard genome sequencing and annotation.</title>
        <authorList>
            <consortium name="The Broad Institute Genomics Platform"/>
            <consortium name="The Broad Institute Genome Sequencing Center for Infectious Disease"/>
            <person name="Wu L."/>
            <person name="Ma J."/>
        </authorList>
    </citation>
    <scope>NUCLEOTIDE SEQUENCE [LARGE SCALE GENOMIC DNA]</scope>
    <source>
        <strain evidence="5">CGMCC 1.15480</strain>
    </source>
</reference>
<dbReference type="Pfam" id="PF09557">
    <property type="entry name" value="DUF2382"/>
    <property type="match status" value="1"/>
</dbReference>
<feature type="compositionally biased region" description="Basic and acidic residues" evidence="1">
    <location>
        <begin position="353"/>
        <end position="367"/>
    </location>
</feature>
<dbReference type="Gene3D" id="3.90.50.10">
    <property type="entry name" value="Photosynthetic Reaction Center, subunit H, domain 2"/>
    <property type="match status" value="1"/>
</dbReference>
<gene>
    <name evidence="4" type="ORF">GCM10011512_21630</name>
</gene>
<sequence length="367" mass="39143">MSTNLSIEQLQSATVIDQDGDKIGDVGQVYVDDATGDPSWVTVRTGLFGTKETFIPLDRAQSDANGVRVPYEKKFVKDAPNMNEDEHLSPEQEAELYRYYGLDAGTGSDAGRDTGRSGTAGVGTGTAAGTASDRTGTEGEYTDIDRDGTRAGLTDTGDTTGTAGYASPGTGRLDDGRTTGTSGVDADAVGTSGYTADLRDPDTATTGTATTAGTAGLAETDRAGHDDLGDESIVRREERLRVGTETRETGRLRLRKHVVTENQTVTVPVEREEVTIEREPIADGESHTGGTIGTDEEQTITLTEEVPVVEKEVVDAERINVHRDTVQDEQSVSGEIRKEEIDVDQDGTTGLTDADRTGTRRPDTDRY</sequence>
<feature type="compositionally biased region" description="Low complexity" evidence="1">
    <location>
        <begin position="150"/>
        <end position="164"/>
    </location>
</feature>